<dbReference type="Gene3D" id="3.90.1150.10">
    <property type="entry name" value="Aspartate Aminotransferase, domain 1"/>
    <property type="match status" value="1"/>
</dbReference>
<evidence type="ECO:0000256" key="5">
    <source>
        <dbReference type="ARBA" id="ARBA00013187"/>
    </source>
</evidence>
<dbReference type="InterPro" id="IPR015422">
    <property type="entry name" value="PyrdxlP-dep_Trfase_small"/>
</dbReference>
<dbReference type="RefSeq" id="WP_159231944.1">
    <property type="nucleotide sequence ID" value="NZ_CACSIP010000023.1"/>
</dbReference>
<evidence type="ECO:0000256" key="7">
    <source>
        <dbReference type="ARBA" id="ARBA00022756"/>
    </source>
</evidence>
<keyword evidence="6 15" id="KW-0808">Transferase</keyword>
<dbReference type="GO" id="GO:0030170">
    <property type="term" value="F:pyridoxal phosphate binding"/>
    <property type="evidence" value="ECO:0007669"/>
    <property type="project" value="InterPro"/>
</dbReference>
<dbReference type="OrthoDB" id="9807157at2"/>
<dbReference type="Proteomes" id="UP000430146">
    <property type="component" value="Unassembled WGS sequence"/>
</dbReference>
<comment type="similarity">
    <text evidence="3">Belongs to the class-II pyridoxal-phosphate-dependent aminotransferase family. BioF subfamily.</text>
</comment>
<dbReference type="InterPro" id="IPR004839">
    <property type="entry name" value="Aminotransferase_I/II_large"/>
</dbReference>
<evidence type="ECO:0000313" key="16">
    <source>
        <dbReference type="Proteomes" id="UP000430146"/>
    </source>
</evidence>
<keyword evidence="9 15" id="KW-0012">Acyltransferase</keyword>
<dbReference type="GO" id="GO:0009102">
    <property type="term" value="P:biotin biosynthetic process"/>
    <property type="evidence" value="ECO:0007669"/>
    <property type="project" value="UniProtKB-KW"/>
</dbReference>
<keyword evidence="16" id="KW-1185">Reference proteome</keyword>
<dbReference type="Pfam" id="PF00155">
    <property type="entry name" value="Aminotran_1_2"/>
    <property type="match status" value="1"/>
</dbReference>
<dbReference type="InterPro" id="IPR001917">
    <property type="entry name" value="Aminotrans_II_pyridoxalP_BS"/>
</dbReference>
<keyword evidence="15" id="KW-0436">Ligase</keyword>
<dbReference type="InterPro" id="IPR050087">
    <property type="entry name" value="AON_synthase_class-II"/>
</dbReference>
<dbReference type="InterPro" id="IPR015421">
    <property type="entry name" value="PyrdxlP-dep_Trfase_major"/>
</dbReference>
<dbReference type="SUPFAM" id="SSF53383">
    <property type="entry name" value="PLP-dependent transferases"/>
    <property type="match status" value="1"/>
</dbReference>
<evidence type="ECO:0000256" key="9">
    <source>
        <dbReference type="ARBA" id="ARBA00023315"/>
    </source>
</evidence>
<evidence type="ECO:0000256" key="10">
    <source>
        <dbReference type="ARBA" id="ARBA00032610"/>
    </source>
</evidence>
<dbReference type="GO" id="GO:0016874">
    <property type="term" value="F:ligase activity"/>
    <property type="evidence" value="ECO:0007669"/>
    <property type="project" value="UniProtKB-KW"/>
</dbReference>
<dbReference type="AlphaFoldDB" id="A0A5S9QXC9"/>
<proteinExistence type="inferred from homology"/>
<accession>A0A5S9QXC9</accession>
<comment type="cofactor">
    <cofactor evidence="1 13">
        <name>pyridoxal 5'-phosphate</name>
        <dbReference type="ChEBI" id="CHEBI:597326"/>
    </cofactor>
</comment>
<name>A0A5S9QXC9_MYCVN</name>
<evidence type="ECO:0000256" key="8">
    <source>
        <dbReference type="ARBA" id="ARBA00022898"/>
    </source>
</evidence>
<evidence type="ECO:0000256" key="6">
    <source>
        <dbReference type="ARBA" id="ARBA00022679"/>
    </source>
</evidence>
<evidence type="ECO:0000256" key="11">
    <source>
        <dbReference type="ARBA" id="ARBA00033381"/>
    </source>
</evidence>
<evidence type="ECO:0000256" key="12">
    <source>
        <dbReference type="ARBA" id="ARBA00047715"/>
    </source>
</evidence>
<dbReference type="PROSITE" id="PS00599">
    <property type="entry name" value="AA_TRANSFER_CLASS_2"/>
    <property type="match status" value="1"/>
</dbReference>
<comment type="subunit">
    <text evidence="4">Homodimer.</text>
</comment>
<dbReference type="PANTHER" id="PTHR13693">
    <property type="entry name" value="CLASS II AMINOTRANSFERASE/8-AMINO-7-OXONONANOATE SYNTHASE"/>
    <property type="match status" value="1"/>
</dbReference>
<dbReference type="Gene3D" id="3.40.640.10">
    <property type="entry name" value="Type I PLP-dependent aspartate aminotransferase-like (Major domain)"/>
    <property type="match status" value="1"/>
</dbReference>
<dbReference type="EMBL" id="CACSIP010000023">
    <property type="protein sequence ID" value="CAA0124803.1"/>
    <property type="molecule type" value="Genomic_DNA"/>
</dbReference>
<evidence type="ECO:0000256" key="3">
    <source>
        <dbReference type="ARBA" id="ARBA00010008"/>
    </source>
</evidence>
<dbReference type="GO" id="GO:0008710">
    <property type="term" value="F:8-amino-7-oxononanoate synthase activity"/>
    <property type="evidence" value="ECO:0007669"/>
    <property type="project" value="UniProtKB-EC"/>
</dbReference>
<organism evidence="15 16">
    <name type="scientific">Mycolicibacterium vanbaalenii</name>
    <name type="common">Mycobacterium vanbaalenii</name>
    <dbReference type="NCBI Taxonomy" id="110539"/>
    <lineage>
        <taxon>Bacteria</taxon>
        <taxon>Bacillati</taxon>
        <taxon>Actinomycetota</taxon>
        <taxon>Actinomycetes</taxon>
        <taxon>Mycobacteriales</taxon>
        <taxon>Mycobacteriaceae</taxon>
        <taxon>Mycolicibacterium</taxon>
    </lineage>
</organism>
<evidence type="ECO:0000256" key="13">
    <source>
        <dbReference type="RuleBase" id="RU003693"/>
    </source>
</evidence>
<dbReference type="EC" id="2.3.1.47" evidence="5"/>
<evidence type="ECO:0000259" key="14">
    <source>
        <dbReference type="Pfam" id="PF00155"/>
    </source>
</evidence>
<dbReference type="InterPro" id="IPR015424">
    <property type="entry name" value="PyrdxlP-dep_Trfase"/>
</dbReference>
<keyword evidence="8 13" id="KW-0663">Pyridoxal phosphate</keyword>
<evidence type="ECO:0000256" key="4">
    <source>
        <dbReference type="ARBA" id="ARBA00011738"/>
    </source>
</evidence>
<evidence type="ECO:0000313" key="15">
    <source>
        <dbReference type="EMBL" id="CAA0124803.1"/>
    </source>
</evidence>
<evidence type="ECO:0000256" key="2">
    <source>
        <dbReference type="ARBA" id="ARBA00004746"/>
    </source>
</evidence>
<feature type="domain" description="Aminotransferase class I/classII large" evidence="14">
    <location>
        <begin position="43"/>
        <end position="386"/>
    </location>
</feature>
<reference evidence="15 16" key="1">
    <citation type="submission" date="2019-11" db="EMBL/GenBank/DDBJ databases">
        <authorList>
            <person name="Holert J."/>
        </authorList>
    </citation>
    <scope>NUCLEOTIDE SEQUENCE [LARGE SCALE GENOMIC DNA]</scope>
    <source>
        <strain evidence="15">BC8_1</strain>
    </source>
</reference>
<evidence type="ECO:0000256" key="1">
    <source>
        <dbReference type="ARBA" id="ARBA00001933"/>
    </source>
</evidence>
<sequence length="400" mass="41333">MNEGLIATSAAALKAMADNGTLKVPPVLDAPQGPLSRVRGQDVLVACSNDYLGLAADPRVIAATVDGLQRYGAGTASVRFICGTFTPHLELEADLADLVGAEAALTFVSCWDANAAAITTLADANTVVLSDALNHASIIDAVRGSRAGRKVVYPHVDLTVLDEALSGLGEWNRRIVVTDGVFSMEGDVAPLPDLIELCRRHNAILLVDDSHGIGVMGAEGRGTPSAQGVLGDIDVLTGTLGKALGGAAGGYVAAPAEVVELLSQVARPSLFSNALPVPTACGAREAVRILRAEPQRVARLQQLASDLRGGLREAGLSPLPGDTAIVPIIVGETARAGQMSRELREQHRVLVTGFGHPVVPEGTARLRLQANAAMSEANVAQLISALEAVDATASTGSVRR</sequence>
<comment type="pathway">
    <text evidence="2">Cofactor biosynthesis; biotin biosynthesis.</text>
</comment>
<protein>
    <recommendedName>
        <fullName evidence="5">8-amino-7-oxononanoate synthase</fullName>
        <ecNumber evidence="5">2.3.1.47</ecNumber>
    </recommendedName>
    <alternativeName>
        <fullName evidence="10">7-keto-8-amino-pelargonic acid synthase</fullName>
    </alternativeName>
    <alternativeName>
        <fullName evidence="11">8-amino-7-ketopelargonate synthase</fullName>
    </alternativeName>
</protein>
<dbReference type="PANTHER" id="PTHR13693:SF100">
    <property type="entry name" value="8-AMINO-7-OXONONANOATE SYNTHASE"/>
    <property type="match status" value="1"/>
</dbReference>
<comment type="catalytic activity">
    <reaction evidence="12">
        <text>6-carboxyhexanoyl-[ACP] + L-alanine + H(+) = (8S)-8-amino-7-oxononanoate + holo-[ACP] + CO2</text>
        <dbReference type="Rhea" id="RHEA:42288"/>
        <dbReference type="Rhea" id="RHEA-COMP:9685"/>
        <dbReference type="Rhea" id="RHEA-COMP:9955"/>
        <dbReference type="ChEBI" id="CHEBI:15378"/>
        <dbReference type="ChEBI" id="CHEBI:16526"/>
        <dbReference type="ChEBI" id="CHEBI:57972"/>
        <dbReference type="ChEBI" id="CHEBI:64479"/>
        <dbReference type="ChEBI" id="CHEBI:78846"/>
        <dbReference type="ChEBI" id="CHEBI:149468"/>
        <dbReference type="EC" id="2.3.1.47"/>
    </reaction>
</comment>
<gene>
    <name evidence="15" type="primary">kbl</name>
    <name evidence="15" type="ORF">AELLOGFF_01146</name>
</gene>
<keyword evidence="7" id="KW-0093">Biotin biosynthesis</keyword>